<feature type="transmembrane region" description="Helical" evidence="2">
    <location>
        <begin position="12"/>
        <end position="30"/>
    </location>
</feature>
<gene>
    <name evidence="4" type="ORF">D9611_012176</name>
</gene>
<dbReference type="OrthoDB" id="3242409at2759"/>
<evidence type="ECO:0000256" key="2">
    <source>
        <dbReference type="SAM" id="Phobius"/>
    </source>
</evidence>
<feature type="compositionally biased region" description="Basic and acidic residues" evidence="1">
    <location>
        <begin position="302"/>
        <end position="328"/>
    </location>
</feature>
<dbReference type="Proteomes" id="UP000541558">
    <property type="component" value="Unassembled WGS sequence"/>
</dbReference>
<protein>
    <recommendedName>
        <fullName evidence="3">DUF6533 domain-containing protein</fullName>
    </recommendedName>
</protein>
<evidence type="ECO:0000313" key="5">
    <source>
        <dbReference type="Proteomes" id="UP000541558"/>
    </source>
</evidence>
<evidence type="ECO:0000313" key="4">
    <source>
        <dbReference type="EMBL" id="KAF5335475.1"/>
    </source>
</evidence>
<feature type="transmembrane region" description="Helical" evidence="2">
    <location>
        <begin position="95"/>
        <end position="113"/>
    </location>
</feature>
<keyword evidence="2" id="KW-1133">Transmembrane helix</keyword>
<feature type="region of interest" description="Disordered" evidence="1">
    <location>
        <begin position="251"/>
        <end position="328"/>
    </location>
</feature>
<evidence type="ECO:0000256" key="1">
    <source>
        <dbReference type="SAM" id="MobiDB-lite"/>
    </source>
</evidence>
<proteinExistence type="predicted"/>
<dbReference type="AlphaFoldDB" id="A0A8H5C564"/>
<evidence type="ECO:0000259" key="3">
    <source>
        <dbReference type="Pfam" id="PF20151"/>
    </source>
</evidence>
<feature type="region of interest" description="Disordered" evidence="1">
    <location>
        <begin position="376"/>
        <end position="418"/>
    </location>
</feature>
<dbReference type="EMBL" id="JAACJK010000061">
    <property type="protein sequence ID" value="KAF5335475.1"/>
    <property type="molecule type" value="Genomic_DNA"/>
</dbReference>
<feature type="domain" description="DUF6533" evidence="3">
    <location>
        <begin position="19"/>
        <end position="46"/>
    </location>
</feature>
<reference evidence="4 5" key="1">
    <citation type="journal article" date="2020" name="ISME J.">
        <title>Uncovering the hidden diversity of litter-decomposition mechanisms in mushroom-forming fungi.</title>
        <authorList>
            <person name="Floudas D."/>
            <person name="Bentzer J."/>
            <person name="Ahren D."/>
            <person name="Johansson T."/>
            <person name="Persson P."/>
            <person name="Tunlid A."/>
        </authorList>
    </citation>
    <scope>NUCLEOTIDE SEQUENCE [LARGE SCALE GENOMIC DNA]</scope>
    <source>
        <strain evidence="4 5">CBS 175.51</strain>
    </source>
</reference>
<feature type="transmembrane region" description="Helical" evidence="2">
    <location>
        <begin position="63"/>
        <end position="83"/>
    </location>
</feature>
<name>A0A8H5C564_9AGAR</name>
<dbReference type="InterPro" id="IPR045340">
    <property type="entry name" value="DUF6533"/>
</dbReference>
<keyword evidence="2" id="KW-0812">Transmembrane</keyword>
<keyword evidence="5" id="KW-1185">Reference proteome</keyword>
<feature type="transmembrane region" description="Helical" evidence="2">
    <location>
        <begin position="170"/>
        <end position="194"/>
    </location>
</feature>
<comment type="caution">
    <text evidence="4">The sequence shown here is derived from an EMBL/GenBank/DDBJ whole genome shotgun (WGS) entry which is preliminary data.</text>
</comment>
<dbReference type="Pfam" id="PF20151">
    <property type="entry name" value="DUF6533"/>
    <property type="match status" value="1"/>
</dbReference>
<feature type="transmembrane region" description="Helical" evidence="2">
    <location>
        <begin position="129"/>
        <end position="150"/>
    </location>
</feature>
<sequence length="418" mass="45755">MSFDPKLARKVKFARADFYIQIASLALLYYDYLLTLPLEVKYVWSKEVQLGEISYPGLTCENVTITAGALSIFGHVGILAVWGLRTHAMCDRNKIISSILALIAAAVIASLIAKEGLARCTDNATSTKLGLATAVLVFFFEIMAFVVAAVRAWTAIREDTKFWDNPRKSLHYIVFSQGLLYLSAVLTITIITAVCNLQVWDGFARPLNSLKLPLSTLLTARFLLHLRKWHAVSKSNSSSINNASTDIHAGAGWANPRRSPGGRGGVTSGSIGFEPVRPSESEAYDSYGSTSTGMGASVGPLDESRLEGQENGHEIRPQGEGGRSRRAEWRDEGRALGIMKSTGRVVEELGANIGPTRSEEEVLRRRDTRSTSLVVEEGEEEVEMRAQGTRRSQLSGPLGGREIEEEQLSNEGKPRQLL</sequence>
<keyword evidence="2" id="KW-0472">Membrane</keyword>
<organism evidence="4 5">
    <name type="scientific">Ephemerocybe angulata</name>
    <dbReference type="NCBI Taxonomy" id="980116"/>
    <lineage>
        <taxon>Eukaryota</taxon>
        <taxon>Fungi</taxon>
        <taxon>Dikarya</taxon>
        <taxon>Basidiomycota</taxon>
        <taxon>Agaricomycotina</taxon>
        <taxon>Agaricomycetes</taxon>
        <taxon>Agaricomycetidae</taxon>
        <taxon>Agaricales</taxon>
        <taxon>Agaricineae</taxon>
        <taxon>Psathyrellaceae</taxon>
        <taxon>Ephemerocybe</taxon>
    </lineage>
</organism>
<accession>A0A8H5C564</accession>